<sequence>MQQVENPIVTDVEKDPQIYGIDAAGNEVFVGEEIFQADEEFILAEVVTKEVEEFFKALGIEKVVAK</sequence>
<protein>
    <submittedName>
        <fullName evidence="1">Uncharacterized protein</fullName>
    </submittedName>
</protein>
<dbReference type="Gene3D" id="3.30.40.30">
    <property type="entry name" value="YqaI domain"/>
    <property type="match status" value="1"/>
</dbReference>
<evidence type="ECO:0000313" key="1">
    <source>
        <dbReference type="EMBL" id="KSU88934.1"/>
    </source>
</evidence>
<reference evidence="1 2" key="1">
    <citation type="submission" date="2015-11" db="EMBL/GenBank/DDBJ databases">
        <title>Bacillus caseinolyticus sp nov.</title>
        <authorList>
            <person name="Dastager S.G."/>
            <person name="Mawlankar R."/>
        </authorList>
    </citation>
    <scope>NUCLEOTIDE SEQUENCE [LARGE SCALE GENOMIC DNA]</scope>
    <source>
        <strain evidence="1 2">SGD-V-76</strain>
    </source>
</reference>
<dbReference type="EMBL" id="LNQP01000013">
    <property type="protein sequence ID" value="KSU88934.1"/>
    <property type="molecule type" value="Genomic_DNA"/>
</dbReference>
<accession>A0A0V8JPM9</accession>
<evidence type="ECO:0000313" key="2">
    <source>
        <dbReference type="Proteomes" id="UP000053681"/>
    </source>
</evidence>
<dbReference type="Proteomes" id="UP000053681">
    <property type="component" value="Unassembled WGS sequence"/>
</dbReference>
<name>A0A0V8JPM9_9BACI</name>
<dbReference type="SUPFAM" id="SSF160713">
    <property type="entry name" value="YqaI-like"/>
    <property type="match status" value="1"/>
</dbReference>
<comment type="caution">
    <text evidence="1">The sequence shown here is derived from an EMBL/GenBank/DDBJ whole genome shotgun (WGS) entry which is preliminary data.</text>
</comment>
<keyword evidence="2" id="KW-1185">Reference proteome</keyword>
<proteinExistence type="predicted"/>
<dbReference type="InterPro" id="IPR023118">
    <property type="entry name" value="YqaI_dom_sf"/>
</dbReference>
<dbReference type="RefSeq" id="WP_025907770.1">
    <property type="nucleotide sequence ID" value="NZ_KQ758633.1"/>
</dbReference>
<dbReference type="AlphaFoldDB" id="A0A0V8JPM9"/>
<gene>
    <name evidence="1" type="ORF">AS180_05405</name>
</gene>
<organism evidence="1 2">
    <name type="scientific">Priestia veravalensis</name>
    <dbReference type="NCBI Taxonomy" id="1414648"/>
    <lineage>
        <taxon>Bacteria</taxon>
        <taxon>Bacillati</taxon>
        <taxon>Bacillota</taxon>
        <taxon>Bacilli</taxon>
        <taxon>Bacillales</taxon>
        <taxon>Bacillaceae</taxon>
        <taxon>Priestia</taxon>
    </lineage>
</organism>